<sequence length="219" mass="24105">MSYATLILGESGSGKTCSLRNLDPTKTLLIQPDRKPLPFPPTGWNEIKTKGDGGNIYVTDNPKTIIEAMHRTTASIIVIDDWQYILANMYMNRRNEKSFDKFNDIGGAGFDIAKAASDLDHDKRVYVLAHTATDEFGNTRIKTLGKLLDDKIVVEGLFTTVLRTHVVNGRYFFSTQNSGSDTVKSPMGLFNDPEIDNDLAAVDAAICSYYGITSNVKGA</sequence>
<dbReference type="EMBL" id="JAKNCT010000015">
    <property type="protein sequence ID" value="MCG5031870.1"/>
    <property type="molecule type" value="Genomic_DNA"/>
</dbReference>
<gene>
    <name evidence="1" type="ORF">MAF45_10530</name>
</gene>
<dbReference type="GO" id="GO:0005524">
    <property type="term" value="F:ATP binding"/>
    <property type="evidence" value="ECO:0007669"/>
    <property type="project" value="UniProtKB-KW"/>
</dbReference>
<accession>A0ABS9MTB8</accession>
<evidence type="ECO:0000313" key="1">
    <source>
        <dbReference type="EMBL" id="MCG5031870.1"/>
    </source>
</evidence>
<evidence type="ECO:0000313" key="2">
    <source>
        <dbReference type="Proteomes" id="UP001297600"/>
    </source>
</evidence>
<reference evidence="1 2" key="1">
    <citation type="submission" date="2022-02" db="EMBL/GenBank/DDBJ databases">
        <title>Mesosutterella porci, a novel member of the family Sutterellaceae from pig feces.</title>
        <authorList>
            <person name="Wylensek D."/>
            <person name="Clavel T."/>
        </authorList>
    </citation>
    <scope>NUCLEOTIDE SEQUENCE [LARGE SCALE GENOMIC DNA]</scope>
    <source>
        <strain evidence="2">oilRF-744-wt-GAM-9</strain>
    </source>
</reference>
<dbReference type="Proteomes" id="UP001297600">
    <property type="component" value="Unassembled WGS sequence"/>
</dbReference>
<protein>
    <submittedName>
        <fullName evidence="1">ATP-binding protein</fullName>
    </submittedName>
</protein>
<dbReference type="RefSeq" id="WP_237980498.1">
    <property type="nucleotide sequence ID" value="NZ_JAKNCT010000015.1"/>
</dbReference>
<keyword evidence="1" id="KW-0067">ATP-binding</keyword>
<organism evidence="1 2">
    <name type="scientific">Mesosutterella porci</name>
    <dbReference type="NCBI Taxonomy" id="2915351"/>
    <lineage>
        <taxon>Bacteria</taxon>
        <taxon>Pseudomonadati</taxon>
        <taxon>Pseudomonadota</taxon>
        <taxon>Betaproteobacteria</taxon>
        <taxon>Burkholderiales</taxon>
        <taxon>Sutterellaceae</taxon>
        <taxon>Mesosutterella</taxon>
    </lineage>
</organism>
<keyword evidence="2" id="KW-1185">Reference proteome</keyword>
<proteinExistence type="predicted"/>
<name>A0ABS9MTB8_9BURK</name>
<comment type="caution">
    <text evidence="1">The sequence shown here is derived from an EMBL/GenBank/DDBJ whole genome shotgun (WGS) entry which is preliminary data.</text>
</comment>
<keyword evidence="1" id="KW-0547">Nucleotide-binding</keyword>